<accession>A0ABD3QGY1</accession>
<evidence type="ECO:0000313" key="2">
    <source>
        <dbReference type="EMBL" id="KAL3799369.1"/>
    </source>
</evidence>
<feature type="region of interest" description="Disordered" evidence="1">
    <location>
        <begin position="337"/>
        <end position="379"/>
    </location>
</feature>
<dbReference type="Proteomes" id="UP001530400">
    <property type="component" value="Unassembled WGS sequence"/>
</dbReference>
<feature type="compositionally biased region" description="Polar residues" evidence="1">
    <location>
        <begin position="459"/>
        <end position="476"/>
    </location>
</feature>
<keyword evidence="3" id="KW-1185">Reference proteome</keyword>
<feature type="compositionally biased region" description="Basic and acidic residues" evidence="1">
    <location>
        <begin position="217"/>
        <end position="231"/>
    </location>
</feature>
<feature type="compositionally biased region" description="Basic residues" evidence="1">
    <location>
        <begin position="121"/>
        <end position="139"/>
    </location>
</feature>
<feature type="compositionally biased region" description="Polar residues" evidence="1">
    <location>
        <begin position="350"/>
        <end position="364"/>
    </location>
</feature>
<proteinExistence type="predicted"/>
<reference evidence="2 3" key="1">
    <citation type="submission" date="2024-10" db="EMBL/GenBank/DDBJ databases">
        <title>Updated reference genomes for cyclostephanoid diatoms.</title>
        <authorList>
            <person name="Roberts W.R."/>
            <person name="Alverson A.J."/>
        </authorList>
    </citation>
    <scope>NUCLEOTIDE SEQUENCE [LARGE SCALE GENOMIC DNA]</scope>
    <source>
        <strain evidence="2 3">AJA010-31</strain>
    </source>
</reference>
<evidence type="ECO:0000313" key="3">
    <source>
        <dbReference type="Proteomes" id="UP001530400"/>
    </source>
</evidence>
<name>A0ABD3QGY1_9STRA</name>
<feature type="compositionally biased region" description="Polar residues" evidence="1">
    <location>
        <begin position="34"/>
        <end position="43"/>
    </location>
</feature>
<feature type="compositionally biased region" description="Polar residues" evidence="1">
    <location>
        <begin position="107"/>
        <end position="120"/>
    </location>
</feature>
<dbReference type="AlphaFoldDB" id="A0ABD3QGY1"/>
<gene>
    <name evidence="2" type="ORF">ACHAWO_008480</name>
</gene>
<feature type="compositionally biased region" description="Low complexity" evidence="1">
    <location>
        <begin position="44"/>
        <end position="55"/>
    </location>
</feature>
<feature type="region of interest" description="Disordered" evidence="1">
    <location>
        <begin position="455"/>
        <end position="481"/>
    </location>
</feature>
<protein>
    <submittedName>
        <fullName evidence="2">Uncharacterized protein</fullName>
    </submittedName>
</protein>
<feature type="compositionally biased region" description="Low complexity" evidence="1">
    <location>
        <begin position="75"/>
        <end position="106"/>
    </location>
</feature>
<evidence type="ECO:0000256" key="1">
    <source>
        <dbReference type="SAM" id="MobiDB-lite"/>
    </source>
</evidence>
<dbReference type="EMBL" id="JALLPJ020000190">
    <property type="protein sequence ID" value="KAL3799369.1"/>
    <property type="molecule type" value="Genomic_DNA"/>
</dbReference>
<feature type="compositionally biased region" description="Polar residues" evidence="1">
    <location>
        <begin position="1"/>
        <end position="18"/>
    </location>
</feature>
<organism evidence="2 3">
    <name type="scientific">Cyclotella atomus</name>
    <dbReference type="NCBI Taxonomy" id="382360"/>
    <lineage>
        <taxon>Eukaryota</taxon>
        <taxon>Sar</taxon>
        <taxon>Stramenopiles</taxon>
        <taxon>Ochrophyta</taxon>
        <taxon>Bacillariophyta</taxon>
        <taxon>Coscinodiscophyceae</taxon>
        <taxon>Thalassiosirophycidae</taxon>
        <taxon>Stephanodiscales</taxon>
        <taxon>Stephanodiscaceae</taxon>
        <taxon>Cyclotella</taxon>
    </lineage>
</organism>
<feature type="compositionally biased region" description="Basic and acidic residues" evidence="1">
    <location>
        <begin position="270"/>
        <end position="288"/>
    </location>
</feature>
<feature type="region of interest" description="Disordered" evidence="1">
    <location>
        <begin position="1"/>
        <end position="306"/>
    </location>
</feature>
<sequence>MTGYQGRSSNDTSGSIRNSFHLPEEYNVRGRGRSVQNDLTELVSSRGRSLSMARSSRARSKSRQPAGDRSAITQASASVVSSRGRSSSMAPSRRSSSRATSKARSSNTVASISEETQVRPSRSRSKSRTRSRSRARSQSKRTVQPTDALVPIRQSESYAEDEEDMTRTRSASQARKKSSSSRKFVVEIDEETNDIIGVKELSEDDEPLISSGSGGSERSRGSRGRDMDARRPSRARSRSILRSSHNNSFTSQGERVKFSLGDDLDSSQRSAHEVDRRLSDMKKEERGRSMQNNGRPSKARSLSRQRINFNEVNFDPRGSGGSQGHSNLMEFLKRPDRPNYEQCHSPKRGSISQSNHTEGTTTLTIDEEESDDDSFGYSPNVNSMKHVMHHYTMDDVMEEEEEATVLSECESRTRIAYEPPRSHNARQDPLRHSMPSKATSFKNKLKPVSFNIRAKRQTAPLTGSRESQDTAGTAMSTDDEYERSPLFVNMAADSLMMHQKQLYQEDESRRKAKLRLSRFLNR</sequence>
<feature type="compositionally biased region" description="Acidic residues" evidence="1">
    <location>
        <begin position="365"/>
        <end position="374"/>
    </location>
</feature>
<comment type="caution">
    <text evidence="2">The sequence shown here is derived from an EMBL/GenBank/DDBJ whole genome shotgun (WGS) entry which is preliminary data.</text>
</comment>
<feature type="region of interest" description="Disordered" evidence="1">
    <location>
        <begin position="417"/>
        <end position="438"/>
    </location>
</feature>